<dbReference type="GO" id="GO:0006013">
    <property type="term" value="P:mannose metabolic process"/>
    <property type="evidence" value="ECO:0007669"/>
    <property type="project" value="InterPro"/>
</dbReference>
<evidence type="ECO:0000313" key="4">
    <source>
        <dbReference type="EMBL" id="EDW37369.1"/>
    </source>
</evidence>
<dbReference type="PANTHER" id="PTHR36300:SF1">
    <property type="entry name" value="RAW, ISOFORM A"/>
    <property type="match status" value="1"/>
</dbReference>
<evidence type="ECO:0000313" key="5">
    <source>
        <dbReference type="Proteomes" id="UP000008744"/>
    </source>
</evidence>
<feature type="chain" id="PRO_5002807017" evidence="2">
    <location>
        <begin position="22"/>
        <end position="1095"/>
    </location>
</feature>
<feature type="compositionally biased region" description="Low complexity" evidence="1">
    <location>
        <begin position="825"/>
        <end position="844"/>
    </location>
</feature>
<feature type="domain" description="Glycoside hydrolase family 38 N-terminal" evidence="3">
    <location>
        <begin position="37"/>
        <end position="325"/>
    </location>
</feature>
<protein>
    <submittedName>
        <fullName evidence="4">GL26218</fullName>
    </submittedName>
</protein>
<feature type="region of interest" description="Disordered" evidence="1">
    <location>
        <begin position="404"/>
        <end position="458"/>
    </location>
</feature>
<dbReference type="GO" id="GO:0005886">
    <property type="term" value="C:plasma membrane"/>
    <property type="evidence" value="ECO:0007669"/>
    <property type="project" value="TreeGrafter"/>
</dbReference>
<dbReference type="InterPro" id="IPR011330">
    <property type="entry name" value="Glyco_hydro/deAcase_b/a-brl"/>
</dbReference>
<dbReference type="Gene3D" id="3.20.110.10">
    <property type="entry name" value="Glycoside hydrolase 38, N terminal domain"/>
    <property type="match status" value="1"/>
</dbReference>
<dbReference type="FunFam" id="3.20.110.10:FF:000001">
    <property type="entry name" value="Alpha-mannosidase"/>
    <property type="match status" value="1"/>
</dbReference>
<dbReference type="SMR" id="B4GJ55"/>
<dbReference type="eggNOG" id="KOG1959">
    <property type="taxonomic scope" value="Eukaryota"/>
</dbReference>
<name>B4GJ55_DROPE</name>
<feature type="region of interest" description="Disordered" evidence="1">
    <location>
        <begin position="915"/>
        <end position="946"/>
    </location>
</feature>
<accession>B4GJ55</accession>
<evidence type="ECO:0000259" key="3">
    <source>
        <dbReference type="Pfam" id="PF01074"/>
    </source>
</evidence>
<sequence>MKYFYGIIIFLVWLAFDTTEAVCGYESCPETKPFMVNVHLVPHSHDDVGWLKTVDQYYYGHKNNIQHARVQYILDTVIDALLENPKRRFIQVETAFFAKWWQEQRESMKQVVNRLVNEGRLVFTGGAWTMNDEAAVNYQSVIDQFTVGLKFLDEAFGICARPRVGWQIDAFGHSREQASMFAQMGFDGQFFARMDHRDKSKRADNLGLEMIWNASESLDEMELFTGMLYNHYSAPPGFCFDLLCNDDPIVDGTSYDNNVGDRVNEFTKYLEGLETHYRSYHIMVPMGDDFHYENAHKNYKNMDKLIKEVLNAWRAKARCNVVPDERTQELFHELSFHPSQKQISEMLQTAKKVARKGGSGQPNGLTFGQFCVLAADLKRFRASTISNQTSNYCEYQQLSAGSGSLLQQQQQQDDTPSTAASPAAYSHSNGKKLDNHGTELRSTKSFSSVDDTKKKKNASNEPVEVFLGGSCNPTTWRADVAIPALKELGISFYNPQVSDWTPDLIELEHRAKEKARVLFFVMDSETRASAGAIEAAHIAGQNCKQLVLVLHPYKPNQKILNEPISQQEYLDLTRNQMILKELVSRRGLPVLENIPSGLQRTKEILSGIRDPPSKISSILDTVRGAFDRVNPQSDLLTVEQCKRALLFLGYAQSLVNLDNLTKIIINQRESLKFLQTHSSKIDPNEDSDLPIMANQELIDFDLFCVISAYLSVLQQEIHESGCISPIKGTNVPPPQVYFTNAPDVDIYYSASKNISRTSSNASVPSNSSSGIGHDLERQSLFEQLSRSRDSGTSSPQPAAASSLGKSSKPQILLNVESIETTEIITTKTIETKPGGTHPASAAAPTEEEESDSNDSVFSSSSSIASAGDALCCGGLDLRDVYLGGSCVMRTKWRQELAVPYLQSKNVSFHSPALHESIQVQSQQQPQQQQPQQQQQPGLHEQQQQQRSFVRTRRKCRGNQLQLEEQEELTVAEESLSWSLPPVSVRHNLYNPSLLDSSRVLLFVITNETRSLAPMTLAAHCIGLMYNVVLAVQMLPEDCVLGGEKLTVAAIKDYNRGRSYLIDLAKRQGVPVFNDIRAALDCTVAKVQAYNNRDRC</sequence>
<dbReference type="InterPro" id="IPR000602">
    <property type="entry name" value="Glyco_hydro_38_N"/>
</dbReference>
<dbReference type="STRING" id="7234.B4GJ55"/>
<dbReference type="GO" id="GO:0004559">
    <property type="term" value="F:alpha-mannosidase activity"/>
    <property type="evidence" value="ECO:0007669"/>
    <property type="project" value="InterPro"/>
</dbReference>
<dbReference type="PhylomeDB" id="B4GJ55"/>
<dbReference type="InterPro" id="IPR027291">
    <property type="entry name" value="Glyco_hydro_38_N_sf"/>
</dbReference>
<dbReference type="SUPFAM" id="SSF88713">
    <property type="entry name" value="Glycoside hydrolase/deacetylase"/>
    <property type="match status" value="1"/>
</dbReference>
<dbReference type="HOGENOM" id="CLU_009774_0_0_1"/>
<dbReference type="FunFam" id="3.40.50.450:FF:000017">
    <property type="entry name" value="Raw, isoform D"/>
    <property type="match status" value="1"/>
</dbReference>
<organism evidence="5">
    <name type="scientific">Drosophila persimilis</name>
    <name type="common">Fruit fly</name>
    <dbReference type="NCBI Taxonomy" id="7234"/>
    <lineage>
        <taxon>Eukaryota</taxon>
        <taxon>Metazoa</taxon>
        <taxon>Ecdysozoa</taxon>
        <taxon>Arthropoda</taxon>
        <taxon>Hexapoda</taxon>
        <taxon>Insecta</taxon>
        <taxon>Pterygota</taxon>
        <taxon>Neoptera</taxon>
        <taxon>Endopterygota</taxon>
        <taxon>Diptera</taxon>
        <taxon>Brachycera</taxon>
        <taxon>Muscomorpha</taxon>
        <taxon>Ephydroidea</taxon>
        <taxon>Drosophilidae</taxon>
        <taxon>Drosophila</taxon>
        <taxon>Sophophora</taxon>
    </lineage>
</organism>
<dbReference type="EMBL" id="CH479184">
    <property type="protein sequence ID" value="EDW37369.1"/>
    <property type="molecule type" value="Genomic_DNA"/>
</dbReference>
<evidence type="ECO:0000256" key="2">
    <source>
        <dbReference type="SAM" id="SignalP"/>
    </source>
</evidence>
<dbReference type="Pfam" id="PF01074">
    <property type="entry name" value="Glyco_hydro_38N"/>
    <property type="match status" value="1"/>
</dbReference>
<dbReference type="Proteomes" id="UP000008744">
    <property type="component" value="Unassembled WGS sequence"/>
</dbReference>
<feature type="region of interest" description="Disordered" evidence="1">
    <location>
        <begin position="783"/>
        <end position="807"/>
    </location>
</feature>
<gene>
    <name evidence="4" type="primary">Dper\GL26218</name>
    <name evidence="4" type="ORF">Dper_GL26218</name>
</gene>
<dbReference type="AlphaFoldDB" id="B4GJ55"/>
<reference evidence="4 5" key="1">
    <citation type="journal article" date="2007" name="Nature">
        <title>Evolution of genes and genomes on the Drosophila phylogeny.</title>
        <authorList>
            <consortium name="Drosophila 12 Genomes Consortium"/>
            <person name="Clark A.G."/>
            <person name="Eisen M.B."/>
            <person name="Smith D.R."/>
            <person name="Bergman C.M."/>
            <person name="Oliver B."/>
            <person name="Markow T.A."/>
            <person name="Kaufman T.C."/>
            <person name="Kellis M."/>
            <person name="Gelbart W."/>
            <person name="Iyer V.N."/>
            <person name="Pollard D.A."/>
            <person name="Sackton T.B."/>
            <person name="Larracuente A.M."/>
            <person name="Singh N.D."/>
            <person name="Abad J.P."/>
            <person name="Abt D.N."/>
            <person name="Adryan B."/>
            <person name="Aguade M."/>
            <person name="Akashi H."/>
            <person name="Anderson W.W."/>
            <person name="Aquadro C.F."/>
            <person name="Ardell D.H."/>
            <person name="Arguello R."/>
            <person name="Artieri C.G."/>
            <person name="Barbash D.A."/>
            <person name="Barker D."/>
            <person name="Barsanti P."/>
            <person name="Batterham P."/>
            <person name="Batzoglou S."/>
            <person name="Begun D."/>
            <person name="Bhutkar A."/>
            <person name="Blanco E."/>
            <person name="Bosak S.A."/>
            <person name="Bradley R.K."/>
            <person name="Brand A.D."/>
            <person name="Brent M.R."/>
            <person name="Brooks A.N."/>
            <person name="Brown R.H."/>
            <person name="Butlin R.K."/>
            <person name="Caggese C."/>
            <person name="Calvi B.R."/>
            <person name="Bernardo de Carvalho A."/>
            <person name="Caspi A."/>
            <person name="Castrezana S."/>
            <person name="Celniker S.E."/>
            <person name="Chang J.L."/>
            <person name="Chapple C."/>
            <person name="Chatterji S."/>
            <person name="Chinwalla A."/>
            <person name="Civetta A."/>
            <person name="Clifton S.W."/>
            <person name="Comeron J.M."/>
            <person name="Costello J.C."/>
            <person name="Coyne J.A."/>
            <person name="Daub J."/>
            <person name="David R.G."/>
            <person name="Delcher A.L."/>
            <person name="Delehaunty K."/>
            <person name="Do C.B."/>
            <person name="Ebling H."/>
            <person name="Edwards K."/>
            <person name="Eickbush T."/>
            <person name="Evans J.D."/>
            <person name="Filipski A."/>
            <person name="Findeiss S."/>
            <person name="Freyhult E."/>
            <person name="Fulton L."/>
            <person name="Fulton R."/>
            <person name="Garcia A.C."/>
            <person name="Gardiner A."/>
            <person name="Garfield D.A."/>
            <person name="Garvin B.E."/>
            <person name="Gibson G."/>
            <person name="Gilbert D."/>
            <person name="Gnerre S."/>
            <person name="Godfrey J."/>
            <person name="Good R."/>
            <person name="Gotea V."/>
            <person name="Gravely B."/>
            <person name="Greenberg A.J."/>
            <person name="Griffiths-Jones S."/>
            <person name="Gross S."/>
            <person name="Guigo R."/>
            <person name="Gustafson E.A."/>
            <person name="Haerty W."/>
            <person name="Hahn M.W."/>
            <person name="Halligan D.L."/>
            <person name="Halpern A.L."/>
            <person name="Halter G.M."/>
            <person name="Han M.V."/>
            <person name="Heger A."/>
            <person name="Hillier L."/>
            <person name="Hinrichs A.S."/>
            <person name="Holmes I."/>
            <person name="Hoskins R.A."/>
            <person name="Hubisz M.J."/>
            <person name="Hultmark D."/>
            <person name="Huntley M.A."/>
            <person name="Jaffe D.B."/>
            <person name="Jagadeeshan S."/>
            <person name="Jeck W.R."/>
            <person name="Johnson J."/>
            <person name="Jones C.D."/>
            <person name="Jordan W.C."/>
            <person name="Karpen G.H."/>
            <person name="Kataoka E."/>
            <person name="Keightley P.D."/>
            <person name="Kheradpour P."/>
            <person name="Kirkness E.F."/>
            <person name="Koerich L.B."/>
            <person name="Kristiansen K."/>
            <person name="Kudrna D."/>
            <person name="Kulathinal R.J."/>
            <person name="Kumar S."/>
            <person name="Kwok R."/>
            <person name="Lander E."/>
            <person name="Langley C.H."/>
            <person name="Lapoint R."/>
            <person name="Lazzaro B.P."/>
            <person name="Lee S.J."/>
            <person name="Levesque L."/>
            <person name="Li R."/>
            <person name="Lin C.F."/>
            <person name="Lin M.F."/>
            <person name="Lindblad-Toh K."/>
            <person name="Llopart A."/>
            <person name="Long M."/>
            <person name="Low L."/>
            <person name="Lozovsky E."/>
            <person name="Lu J."/>
            <person name="Luo M."/>
            <person name="Machado C.A."/>
            <person name="Makalowski W."/>
            <person name="Marzo M."/>
            <person name="Matsuda M."/>
            <person name="Matzkin L."/>
            <person name="McAllister B."/>
            <person name="McBride C.S."/>
            <person name="McKernan B."/>
            <person name="McKernan K."/>
            <person name="Mendez-Lago M."/>
            <person name="Minx P."/>
            <person name="Mollenhauer M.U."/>
            <person name="Montooth K."/>
            <person name="Mount S.M."/>
            <person name="Mu X."/>
            <person name="Myers E."/>
            <person name="Negre B."/>
            <person name="Newfeld S."/>
            <person name="Nielsen R."/>
            <person name="Noor M.A."/>
            <person name="O'Grady P."/>
            <person name="Pachter L."/>
            <person name="Papaceit M."/>
            <person name="Parisi M.J."/>
            <person name="Parisi M."/>
            <person name="Parts L."/>
            <person name="Pedersen J.S."/>
            <person name="Pesole G."/>
            <person name="Phillippy A.M."/>
            <person name="Ponting C.P."/>
            <person name="Pop M."/>
            <person name="Porcelli D."/>
            <person name="Powell J.R."/>
            <person name="Prohaska S."/>
            <person name="Pruitt K."/>
            <person name="Puig M."/>
            <person name="Quesneville H."/>
            <person name="Ram K.R."/>
            <person name="Rand D."/>
            <person name="Rasmussen M.D."/>
            <person name="Reed L.K."/>
            <person name="Reenan R."/>
            <person name="Reily A."/>
            <person name="Remington K.A."/>
            <person name="Rieger T.T."/>
            <person name="Ritchie M.G."/>
            <person name="Robin C."/>
            <person name="Rogers Y.H."/>
            <person name="Rohde C."/>
            <person name="Rozas J."/>
            <person name="Rubenfield M.J."/>
            <person name="Ruiz A."/>
            <person name="Russo S."/>
            <person name="Salzberg S.L."/>
            <person name="Sanchez-Gracia A."/>
            <person name="Saranga D.J."/>
            <person name="Sato H."/>
            <person name="Schaeffer S.W."/>
            <person name="Schatz M.C."/>
            <person name="Schlenke T."/>
            <person name="Schwartz R."/>
            <person name="Segarra C."/>
            <person name="Singh R.S."/>
            <person name="Sirot L."/>
            <person name="Sirota M."/>
            <person name="Sisneros N.B."/>
            <person name="Smith C.D."/>
            <person name="Smith T.F."/>
            <person name="Spieth J."/>
            <person name="Stage D.E."/>
            <person name="Stark A."/>
            <person name="Stephan W."/>
            <person name="Strausberg R.L."/>
            <person name="Strempel S."/>
            <person name="Sturgill D."/>
            <person name="Sutton G."/>
            <person name="Sutton G.G."/>
            <person name="Tao W."/>
            <person name="Teichmann S."/>
            <person name="Tobari Y.N."/>
            <person name="Tomimura Y."/>
            <person name="Tsolas J.M."/>
            <person name="Valente V.L."/>
            <person name="Venter E."/>
            <person name="Venter J.C."/>
            <person name="Vicario S."/>
            <person name="Vieira F.G."/>
            <person name="Vilella A.J."/>
            <person name="Villasante A."/>
            <person name="Walenz B."/>
            <person name="Wang J."/>
            <person name="Wasserman M."/>
            <person name="Watts T."/>
            <person name="Wilson D."/>
            <person name="Wilson R.K."/>
            <person name="Wing R.A."/>
            <person name="Wolfner M.F."/>
            <person name="Wong A."/>
            <person name="Wong G.K."/>
            <person name="Wu C.I."/>
            <person name="Wu G."/>
            <person name="Yamamoto D."/>
            <person name="Yang H.P."/>
            <person name="Yang S.P."/>
            <person name="Yorke J.A."/>
            <person name="Yoshida K."/>
            <person name="Zdobnov E."/>
            <person name="Zhang P."/>
            <person name="Zhang Y."/>
            <person name="Zimin A.V."/>
            <person name="Baldwin J."/>
            <person name="Abdouelleil A."/>
            <person name="Abdulkadir J."/>
            <person name="Abebe A."/>
            <person name="Abera B."/>
            <person name="Abreu J."/>
            <person name="Acer S.C."/>
            <person name="Aftuck L."/>
            <person name="Alexander A."/>
            <person name="An P."/>
            <person name="Anderson E."/>
            <person name="Anderson S."/>
            <person name="Arachi H."/>
            <person name="Azer M."/>
            <person name="Bachantsang P."/>
            <person name="Barry A."/>
            <person name="Bayul T."/>
            <person name="Berlin A."/>
            <person name="Bessette D."/>
            <person name="Bloom T."/>
            <person name="Blye J."/>
            <person name="Boguslavskiy L."/>
            <person name="Bonnet C."/>
            <person name="Boukhgalter B."/>
            <person name="Bourzgui I."/>
            <person name="Brown A."/>
            <person name="Cahill P."/>
            <person name="Channer S."/>
            <person name="Cheshatsang Y."/>
            <person name="Chuda L."/>
            <person name="Citroen M."/>
            <person name="Collymore A."/>
            <person name="Cooke P."/>
            <person name="Costello M."/>
            <person name="D'Aco K."/>
            <person name="Daza R."/>
            <person name="De Haan G."/>
            <person name="DeGray S."/>
            <person name="DeMaso C."/>
            <person name="Dhargay N."/>
            <person name="Dooley K."/>
            <person name="Dooley E."/>
            <person name="Doricent M."/>
            <person name="Dorje P."/>
            <person name="Dorjee K."/>
            <person name="Dupes A."/>
            <person name="Elong R."/>
            <person name="Falk J."/>
            <person name="Farina A."/>
            <person name="Faro S."/>
            <person name="Ferguson D."/>
            <person name="Fisher S."/>
            <person name="Foley C.D."/>
            <person name="Franke A."/>
            <person name="Friedrich D."/>
            <person name="Gadbois L."/>
            <person name="Gearin G."/>
            <person name="Gearin C.R."/>
            <person name="Giannoukos G."/>
            <person name="Goode T."/>
            <person name="Graham J."/>
            <person name="Grandbois E."/>
            <person name="Grewal S."/>
            <person name="Gyaltsen K."/>
            <person name="Hafez N."/>
            <person name="Hagos B."/>
            <person name="Hall J."/>
            <person name="Henson C."/>
            <person name="Hollinger A."/>
            <person name="Honan T."/>
            <person name="Huard M.D."/>
            <person name="Hughes L."/>
            <person name="Hurhula B."/>
            <person name="Husby M.E."/>
            <person name="Kamat A."/>
            <person name="Kanga B."/>
            <person name="Kashin S."/>
            <person name="Khazanovich D."/>
            <person name="Kisner P."/>
            <person name="Lance K."/>
            <person name="Lara M."/>
            <person name="Lee W."/>
            <person name="Lennon N."/>
            <person name="Letendre F."/>
            <person name="LeVine R."/>
            <person name="Lipovsky A."/>
            <person name="Liu X."/>
            <person name="Liu J."/>
            <person name="Liu S."/>
            <person name="Lokyitsang T."/>
            <person name="Lokyitsang Y."/>
            <person name="Lubonja R."/>
            <person name="Lui A."/>
            <person name="MacDonald P."/>
            <person name="Magnisalis V."/>
            <person name="Maru K."/>
            <person name="Matthews C."/>
            <person name="McCusker W."/>
            <person name="McDonough S."/>
            <person name="Mehta T."/>
            <person name="Meldrim J."/>
            <person name="Meneus L."/>
            <person name="Mihai O."/>
            <person name="Mihalev A."/>
            <person name="Mihova T."/>
            <person name="Mittelman R."/>
            <person name="Mlenga V."/>
            <person name="Montmayeur A."/>
            <person name="Mulrain L."/>
            <person name="Navidi A."/>
            <person name="Naylor J."/>
            <person name="Negash T."/>
            <person name="Nguyen T."/>
            <person name="Nguyen N."/>
            <person name="Nicol R."/>
            <person name="Norbu C."/>
            <person name="Norbu N."/>
            <person name="Novod N."/>
            <person name="O'Neill B."/>
            <person name="Osman S."/>
            <person name="Markiewicz E."/>
            <person name="Oyono O.L."/>
            <person name="Patti C."/>
            <person name="Phunkhang P."/>
            <person name="Pierre F."/>
            <person name="Priest M."/>
            <person name="Raghuraman S."/>
            <person name="Rege F."/>
            <person name="Reyes R."/>
            <person name="Rise C."/>
            <person name="Rogov P."/>
            <person name="Ross K."/>
            <person name="Ryan E."/>
            <person name="Settipalli S."/>
            <person name="Shea T."/>
            <person name="Sherpa N."/>
            <person name="Shi L."/>
            <person name="Shih D."/>
            <person name="Sparrow T."/>
            <person name="Spaulding J."/>
            <person name="Stalker J."/>
            <person name="Stange-Thomann N."/>
            <person name="Stavropoulos S."/>
            <person name="Stone C."/>
            <person name="Strader C."/>
            <person name="Tesfaye S."/>
            <person name="Thomson T."/>
            <person name="Thoulutsang Y."/>
            <person name="Thoulutsang D."/>
            <person name="Topham K."/>
            <person name="Topping I."/>
            <person name="Tsamla T."/>
            <person name="Vassiliev H."/>
            <person name="Vo A."/>
            <person name="Wangchuk T."/>
            <person name="Wangdi T."/>
            <person name="Weiand M."/>
            <person name="Wilkinson J."/>
            <person name="Wilson A."/>
            <person name="Yadav S."/>
            <person name="Young G."/>
            <person name="Yu Q."/>
            <person name="Zembek L."/>
            <person name="Zhong D."/>
            <person name="Zimmer A."/>
            <person name="Zwirko Z."/>
            <person name="Jaffe D.B."/>
            <person name="Alvarez P."/>
            <person name="Brockman W."/>
            <person name="Butler J."/>
            <person name="Chin C."/>
            <person name="Gnerre S."/>
            <person name="Grabherr M."/>
            <person name="Kleber M."/>
            <person name="Mauceli E."/>
            <person name="MacCallum I."/>
        </authorList>
    </citation>
    <scope>NUCLEOTIDE SEQUENCE [LARGE SCALE GENOMIC DNA]</scope>
    <source>
        <strain evidence="5">MSH-3 / Tucson 14011-0111.49</strain>
    </source>
</reference>
<dbReference type="PANTHER" id="PTHR36300">
    <property type="entry name" value="RAW, ISOFORM A"/>
    <property type="match status" value="1"/>
</dbReference>
<dbReference type="InterPro" id="IPR039470">
    <property type="entry name" value="Nuc_deoxyri_tr2"/>
</dbReference>
<feature type="region of interest" description="Disordered" evidence="1">
    <location>
        <begin position="825"/>
        <end position="860"/>
    </location>
</feature>
<feature type="compositionally biased region" description="Low complexity" evidence="1">
    <location>
        <begin position="918"/>
        <end position="945"/>
    </location>
</feature>
<keyword evidence="2" id="KW-0732">Signal</keyword>
<feature type="compositionally biased region" description="Basic and acidic residues" evidence="1">
    <location>
        <begin position="431"/>
        <end position="442"/>
    </location>
</feature>
<dbReference type="OrthoDB" id="6493944at2759"/>
<evidence type="ECO:0000256" key="1">
    <source>
        <dbReference type="SAM" id="MobiDB-lite"/>
    </source>
</evidence>
<feature type="signal peptide" evidence="2">
    <location>
        <begin position="1"/>
        <end position="21"/>
    </location>
</feature>
<keyword evidence="5" id="KW-1185">Reference proteome</keyword>
<dbReference type="Pfam" id="PF15891">
    <property type="entry name" value="Nuc_deoxyri_tr2"/>
    <property type="match status" value="1"/>
</dbReference>
<dbReference type="OMA" id="PYLQAQN"/>
<dbReference type="Gene3D" id="3.40.50.450">
    <property type="match status" value="1"/>
</dbReference>
<dbReference type="CDD" id="cd10810">
    <property type="entry name" value="GH38N_AMII_LAM_like"/>
    <property type="match status" value="1"/>
</dbReference>
<feature type="compositionally biased region" description="Low complexity" evidence="1">
    <location>
        <begin position="404"/>
        <end position="424"/>
    </location>
</feature>
<proteinExistence type="predicted"/>